<evidence type="ECO:0000256" key="6">
    <source>
        <dbReference type="ARBA" id="ARBA00022741"/>
    </source>
</evidence>
<keyword evidence="15" id="KW-0812">Transmembrane</keyword>
<dbReference type="PANTHER" id="PTHR45339:SF1">
    <property type="entry name" value="HYBRID SIGNAL TRANSDUCTION HISTIDINE KINASE J"/>
    <property type="match status" value="1"/>
</dbReference>
<feature type="domain" description="HAMP" evidence="18">
    <location>
        <begin position="365"/>
        <end position="417"/>
    </location>
</feature>
<keyword evidence="9" id="KW-0902">Two-component regulatory system</keyword>
<dbReference type="FunFam" id="3.30.565.10:FF:000010">
    <property type="entry name" value="Sensor histidine kinase RcsC"/>
    <property type="match status" value="1"/>
</dbReference>
<dbReference type="PROSITE" id="PS50109">
    <property type="entry name" value="HIS_KIN"/>
    <property type="match status" value="1"/>
</dbReference>
<dbReference type="CDD" id="cd18773">
    <property type="entry name" value="PDC1_HK_sensor"/>
    <property type="match status" value="1"/>
</dbReference>
<protein>
    <recommendedName>
        <fullName evidence="3">histidine kinase</fullName>
        <ecNumber evidence="3">2.7.13.3</ecNumber>
    </recommendedName>
</protein>
<dbReference type="SMART" id="SM00448">
    <property type="entry name" value="REC"/>
    <property type="match status" value="1"/>
</dbReference>
<dbReference type="RefSeq" id="WP_104978687.1">
    <property type="nucleotide sequence ID" value="NZ_CP012673.1"/>
</dbReference>
<sequence length="936" mass="102970">MQQQTPLITLRLKLIVALLTVALTPLVILTFLNKRTNEAVLTENASQALAAAASQAATSIDAFFEANLDAVRVEARLPGLGHYLSLPDEAREGGSEAQAAAAKTLQGLIRKDTINILSYALLDPGGRNVLDSLQANIHRDESTAEYFTRAVETGLPYVSSVVFAGEVPQLVFSSPVRDATNKKKTIGVLRCIYNLSAVQRIVLEQTRLLEESDAFAILFDEHHVRLAHGRSPELVFRSLVPLAPALVERLQAEQRLPARPAAELSTDLSELDEGLRRFEREQDPRATAGRVLRTRLVSTEEVMHAVALARVNAFEGMKKPPWTVAFVRPESAFLGPIEAKTTRDALVLASLIAAIVTAAAVLMAELLTRPITRLAQAASDLAAGKLDTAVEVRSTDEMGALAASFNQMARQLRGSFEELEERVEQRTAELKEAKVAADAANKAKSEFLANMSHELRTPLNGILGYAQILRRSRGLSEQDLRGVGVIQQSGAHLLTLINDVLDLAKIEAQTMEIHTGDFHLPSFLRSTAEICRIRAEQKGITLVFRPDPELPEDVQGDERRLRQVLINLLGNAVKFTEKGSVTFTVTRLGDGQPPSQGGGPDSRGRREAAVKRHLVRFEIEDTGCGIRADQMGQIFLPFKQAGDDKRRVEGTGLGLSISQRIVTLLGSTIQVRSEPGEGSVFWMDVTLAESPRRKQPASLPPPGEIVNYKGRRRRILVVDDQWENRAVLSKMLESVGFEVEEATNGSEGLAAASEREVDLIITDLMMPELDGWEMMQRVRQLPDRGDLKIFASSASVFVSDQHKSLAAGADEFLPKPVQLEELLRRMEQHLGLEWVYEGQDAASAADEADEADEAPRSRSFQAVDQAAAPVVLPSPADLRALSEIAHKGLFNQLQRQLDRLEQSDPKLAPFCKQVRHLMKDFNMDAVEEFLMKHVQS</sequence>
<evidence type="ECO:0000259" key="18">
    <source>
        <dbReference type="PROSITE" id="PS50885"/>
    </source>
</evidence>
<dbReference type="GO" id="GO:0000155">
    <property type="term" value="F:phosphorelay sensor kinase activity"/>
    <property type="evidence" value="ECO:0007669"/>
    <property type="project" value="InterPro"/>
</dbReference>
<dbReference type="InterPro" id="IPR003594">
    <property type="entry name" value="HATPase_dom"/>
</dbReference>
<dbReference type="SUPFAM" id="SSF47384">
    <property type="entry name" value="Homodimeric domain of signal transducing histidine kinase"/>
    <property type="match status" value="1"/>
</dbReference>
<dbReference type="EC" id="2.7.13.3" evidence="3"/>
<evidence type="ECO:0000256" key="1">
    <source>
        <dbReference type="ARBA" id="ARBA00000085"/>
    </source>
</evidence>
<keyword evidence="4 12" id="KW-0597">Phosphoprotein</keyword>
<dbReference type="SUPFAM" id="SSF52172">
    <property type="entry name" value="CheY-like"/>
    <property type="match status" value="1"/>
</dbReference>
<evidence type="ECO:0000313" key="19">
    <source>
        <dbReference type="EMBL" id="AUX40968.1"/>
    </source>
</evidence>
<dbReference type="SMART" id="SM00387">
    <property type="entry name" value="HATPase_c"/>
    <property type="match status" value="1"/>
</dbReference>
<dbReference type="PANTHER" id="PTHR45339">
    <property type="entry name" value="HYBRID SIGNAL TRANSDUCTION HISTIDINE KINASE J"/>
    <property type="match status" value="1"/>
</dbReference>
<accession>A0A2L0ENU5</accession>
<dbReference type="EMBL" id="CP012673">
    <property type="protein sequence ID" value="AUX40968.1"/>
    <property type="molecule type" value="Genomic_DNA"/>
</dbReference>
<dbReference type="GO" id="GO:0016020">
    <property type="term" value="C:membrane"/>
    <property type="evidence" value="ECO:0007669"/>
    <property type="project" value="UniProtKB-SubCell"/>
</dbReference>
<keyword evidence="8" id="KW-0067">ATP-binding</keyword>
<dbReference type="Gene3D" id="6.10.340.10">
    <property type="match status" value="1"/>
</dbReference>
<keyword evidence="11" id="KW-0131">Cell cycle</keyword>
<dbReference type="Pfam" id="PF00072">
    <property type="entry name" value="Response_reg"/>
    <property type="match status" value="1"/>
</dbReference>
<dbReference type="InterPro" id="IPR004358">
    <property type="entry name" value="Sig_transdc_His_kin-like_C"/>
</dbReference>
<feature type="region of interest" description="Disordered" evidence="14">
    <location>
        <begin position="586"/>
        <end position="607"/>
    </location>
</feature>
<keyword evidence="6" id="KW-0547">Nucleotide-binding</keyword>
<dbReference type="InterPro" id="IPR036890">
    <property type="entry name" value="HATPase_C_sf"/>
</dbReference>
<proteinExistence type="predicted"/>
<dbReference type="Gene3D" id="3.30.450.20">
    <property type="entry name" value="PAS domain"/>
    <property type="match status" value="1"/>
</dbReference>
<dbReference type="Gene3D" id="3.40.50.2300">
    <property type="match status" value="1"/>
</dbReference>
<dbReference type="SUPFAM" id="SSF158472">
    <property type="entry name" value="HAMP domain-like"/>
    <property type="match status" value="1"/>
</dbReference>
<comment type="subcellular location">
    <subcellularLocation>
        <location evidence="2">Membrane</location>
    </subcellularLocation>
</comment>
<dbReference type="OrthoDB" id="9812395at2"/>
<dbReference type="AlphaFoldDB" id="A0A2L0ENU5"/>
<dbReference type="Gene3D" id="3.30.565.10">
    <property type="entry name" value="Histidine kinase-like ATPase, C-terminal domain"/>
    <property type="match status" value="1"/>
</dbReference>
<evidence type="ECO:0000256" key="8">
    <source>
        <dbReference type="ARBA" id="ARBA00022840"/>
    </source>
</evidence>
<evidence type="ECO:0000256" key="9">
    <source>
        <dbReference type="ARBA" id="ARBA00023012"/>
    </source>
</evidence>
<evidence type="ECO:0000256" key="12">
    <source>
        <dbReference type="PROSITE-ProRule" id="PRU00169"/>
    </source>
</evidence>
<comment type="catalytic activity">
    <reaction evidence="1">
        <text>ATP + protein L-histidine = ADP + protein N-phospho-L-histidine.</text>
        <dbReference type="EC" id="2.7.13.3"/>
    </reaction>
</comment>
<dbReference type="CDD" id="cd17546">
    <property type="entry name" value="REC_hyHK_CKI1_RcsC-like"/>
    <property type="match status" value="1"/>
</dbReference>
<name>A0A2L0ENU5_SORCE</name>
<dbReference type="PRINTS" id="PR00344">
    <property type="entry name" value="BCTRLSENSOR"/>
</dbReference>
<dbReference type="Pfam" id="PF00512">
    <property type="entry name" value="HisKA"/>
    <property type="match status" value="1"/>
</dbReference>
<feature type="transmembrane region" description="Helical" evidence="15">
    <location>
        <begin position="345"/>
        <end position="367"/>
    </location>
</feature>
<evidence type="ECO:0000256" key="5">
    <source>
        <dbReference type="ARBA" id="ARBA00022679"/>
    </source>
</evidence>
<dbReference type="PROSITE" id="PS50110">
    <property type="entry name" value="RESPONSE_REGULATORY"/>
    <property type="match status" value="1"/>
</dbReference>
<dbReference type="InterPro" id="IPR001789">
    <property type="entry name" value="Sig_transdc_resp-reg_receiver"/>
</dbReference>
<dbReference type="Pfam" id="PF02518">
    <property type="entry name" value="HATPase_c"/>
    <property type="match status" value="1"/>
</dbReference>
<dbReference type="CDD" id="cd00082">
    <property type="entry name" value="HisKA"/>
    <property type="match status" value="1"/>
</dbReference>
<dbReference type="InterPro" id="IPR003661">
    <property type="entry name" value="HisK_dim/P_dom"/>
</dbReference>
<evidence type="ECO:0000256" key="3">
    <source>
        <dbReference type="ARBA" id="ARBA00012438"/>
    </source>
</evidence>
<dbReference type="GO" id="GO:0005524">
    <property type="term" value="F:ATP binding"/>
    <property type="evidence" value="ECO:0007669"/>
    <property type="project" value="UniProtKB-KW"/>
</dbReference>
<feature type="coiled-coil region" evidence="13">
    <location>
        <begin position="402"/>
        <end position="443"/>
    </location>
</feature>
<evidence type="ECO:0000256" key="11">
    <source>
        <dbReference type="ARBA" id="ARBA00023306"/>
    </source>
</evidence>
<gene>
    <name evidence="19" type="primary">resE</name>
    <name evidence="19" type="ORF">SOCE26_023700</name>
</gene>
<keyword evidence="13" id="KW-0175">Coiled coil</keyword>
<dbReference type="CDD" id="cd16922">
    <property type="entry name" value="HATPase_EvgS-ArcB-TorS-like"/>
    <property type="match status" value="1"/>
</dbReference>
<dbReference type="SMART" id="SM00388">
    <property type="entry name" value="HisKA"/>
    <property type="match status" value="1"/>
</dbReference>
<keyword evidence="15" id="KW-1133">Transmembrane helix</keyword>
<dbReference type="PROSITE" id="PS50885">
    <property type="entry name" value="HAMP"/>
    <property type="match status" value="1"/>
</dbReference>
<dbReference type="InterPro" id="IPR005467">
    <property type="entry name" value="His_kinase_dom"/>
</dbReference>
<feature type="domain" description="Histidine kinase" evidence="16">
    <location>
        <begin position="450"/>
        <end position="689"/>
    </location>
</feature>
<evidence type="ECO:0000259" key="17">
    <source>
        <dbReference type="PROSITE" id="PS50110"/>
    </source>
</evidence>
<keyword evidence="7 19" id="KW-0418">Kinase</keyword>
<dbReference type="InterPro" id="IPR003660">
    <property type="entry name" value="HAMP_dom"/>
</dbReference>
<dbReference type="Gene3D" id="1.10.287.130">
    <property type="match status" value="1"/>
</dbReference>
<dbReference type="Pfam" id="PF00672">
    <property type="entry name" value="HAMP"/>
    <property type="match status" value="1"/>
</dbReference>
<dbReference type="InterPro" id="IPR011006">
    <property type="entry name" value="CheY-like_superfamily"/>
</dbReference>
<evidence type="ECO:0000256" key="13">
    <source>
        <dbReference type="SAM" id="Coils"/>
    </source>
</evidence>
<evidence type="ECO:0000256" key="7">
    <source>
        <dbReference type="ARBA" id="ARBA00022777"/>
    </source>
</evidence>
<evidence type="ECO:0000256" key="4">
    <source>
        <dbReference type="ARBA" id="ARBA00022553"/>
    </source>
</evidence>
<keyword evidence="5" id="KW-0808">Transferase</keyword>
<evidence type="ECO:0000259" key="16">
    <source>
        <dbReference type="PROSITE" id="PS50109"/>
    </source>
</evidence>
<evidence type="ECO:0000256" key="10">
    <source>
        <dbReference type="ARBA" id="ARBA00023136"/>
    </source>
</evidence>
<dbReference type="SMART" id="SM00304">
    <property type="entry name" value="HAMP"/>
    <property type="match status" value="1"/>
</dbReference>
<reference evidence="19 20" key="1">
    <citation type="submission" date="2015-09" db="EMBL/GenBank/DDBJ databases">
        <title>Sorangium comparison.</title>
        <authorList>
            <person name="Zaburannyi N."/>
            <person name="Bunk B."/>
            <person name="Overmann J."/>
            <person name="Mueller R."/>
        </authorList>
    </citation>
    <scope>NUCLEOTIDE SEQUENCE [LARGE SCALE GENOMIC DNA]</scope>
    <source>
        <strain evidence="19 20">So ce26</strain>
    </source>
</reference>
<organism evidence="19 20">
    <name type="scientific">Sorangium cellulosum</name>
    <name type="common">Polyangium cellulosum</name>
    <dbReference type="NCBI Taxonomy" id="56"/>
    <lineage>
        <taxon>Bacteria</taxon>
        <taxon>Pseudomonadati</taxon>
        <taxon>Myxococcota</taxon>
        <taxon>Polyangia</taxon>
        <taxon>Polyangiales</taxon>
        <taxon>Polyangiaceae</taxon>
        <taxon>Sorangium</taxon>
    </lineage>
</organism>
<evidence type="ECO:0000256" key="14">
    <source>
        <dbReference type="SAM" id="MobiDB-lite"/>
    </source>
</evidence>
<evidence type="ECO:0000256" key="2">
    <source>
        <dbReference type="ARBA" id="ARBA00004370"/>
    </source>
</evidence>
<dbReference type="SUPFAM" id="SSF55874">
    <property type="entry name" value="ATPase domain of HSP90 chaperone/DNA topoisomerase II/histidine kinase"/>
    <property type="match status" value="1"/>
</dbReference>
<dbReference type="CDD" id="cd06225">
    <property type="entry name" value="HAMP"/>
    <property type="match status" value="1"/>
</dbReference>
<evidence type="ECO:0000313" key="20">
    <source>
        <dbReference type="Proteomes" id="UP000238348"/>
    </source>
</evidence>
<feature type="modified residue" description="4-aspartylphosphate" evidence="12">
    <location>
        <position position="763"/>
    </location>
</feature>
<keyword evidence="10 15" id="KW-0472">Membrane</keyword>
<dbReference type="Proteomes" id="UP000238348">
    <property type="component" value="Chromosome"/>
</dbReference>
<feature type="transmembrane region" description="Helical" evidence="15">
    <location>
        <begin position="12"/>
        <end position="32"/>
    </location>
</feature>
<dbReference type="FunFam" id="1.10.287.130:FF:000038">
    <property type="entry name" value="Sensory transduction histidine kinase"/>
    <property type="match status" value="1"/>
</dbReference>
<feature type="domain" description="Response regulatory" evidence="17">
    <location>
        <begin position="714"/>
        <end position="830"/>
    </location>
</feature>
<evidence type="ECO:0000256" key="15">
    <source>
        <dbReference type="SAM" id="Phobius"/>
    </source>
</evidence>
<dbReference type="InterPro" id="IPR036097">
    <property type="entry name" value="HisK_dim/P_sf"/>
</dbReference>